<name>A0A0X7K1D7_9PSED</name>
<comment type="caution">
    <text evidence="2">The sequence shown here is derived from an EMBL/GenBank/DDBJ whole genome shotgun (WGS) entry which is preliminary data.</text>
</comment>
<dbReference type="InterPro" id="IPR036457">
    <property type="entry name" value="PPM-type-like_dom_sf"/>
</dbReference>
<dbReference type="SUPFAM" id="SSF81606">
    <property type="entry name" value="PP2C-like"/>
    <property type="match status" value="1"/>
</dbReference>
<dbReference type="OrthoDB" id="7004480at2"/>
<protein>
    <submittedName>
        <fullName evidence="2">Serine/threonine protein phosphatase</fullName>
    </submittedName>
</protein>
<evidence type="ECO:0000313" key="3">
    <source>
        <dbReference type="Proteomes" id="UP000067111"/>
    </source>
</evidence>
<evidence type="ECO:0000313" key="2">
    <source>
        <dbReference type="EMBL" id="KWU49501.1"/>
    </source>
</evidence>
<feature type="domain" description="PPM-type phosphatase" evidence="1">
    <location>
        <begin position="3"/>
        <end position="223"/>
    </location>
</feature>
<dbReference type="PROSITE" id="PS51746">
    <property type="entry name" value="PPM_2"/>
    <property type="match status" value="1"/>
</dbReference>
<dbReference type="Gene3D" id="3.60.40.10">
    <property type="entry name" value="PPM-type phosphatase domain"/>
    <property type="match status" value="1"/>
</dbReference>
<organism evidence="2 3">
    <name type="scientific">Pseudomonas palleroniana</name>
    <dbReference type="NCBI Taxonomy" id="191390"/>
    <lineage>
        <taxon>Bacteria</taxon>
        <taxon>Pseudomonadati</taxon>
        <taxon>Pseudomonadota</taxon>
        <taxon>Gammaproteobacteria</taxon>
        <taxon>Pseudomonadales</taxon>
        <taxon>Pseudomonadaceae</taxon>
        <taxon>Pseudomonas</taxon>
    </lineage>
</organism>
<accession>A0A0X7K1D7</accession>
<dbReference type="AlphaFoldDB" id="A0A0X7K1D7"/>
<gene>
    <name evidence="2" type="ORF">AWV77_17665</name>
</gene>
<sequence>MIRYLSLSRQGADRAENCDVSGSAQNSDAYLYVIADGSSKPNSGELARTLTRYLLESFTRAAPSIASCPDKAMRLALTLLDDVHSNLSADFPFASTSYLTLLVVGQTAVSIHAGDCCIGYLDDDQRVNWLNAPHCGPNWRGDLSHSAIASNPARKTLLNCMSHRRAHEPHIQTLQIIKDTTWILATDGFWAELSVENQIKAIAEQTLDGHSTEADATFMLLRT</sequence>
<evidence type="ECO:0000259" key="1">
    <source>
        <dbReference type="PROSITE" id="PS51746"/>
    </source>
</evidence>
<reference evidence="3" key="1">
    <citation type="submission" date="2016-01" db="EMBL/GenBank/DDBJ databases">
        <authorList>
            <person name="Gamez R.M."/>
            <person name="Rodriguez F."/>
            <person name="Bernal J.F."/>
            <person name="Agarwala R."/>
            <person name="Landsman D."/>
            <person name="Marino-Ramirez L."/>
        </authorList>
    </citation>
    <scope>NUCLEOTIDE SEQUENCE [LARGE SCALE GENOMIC DNA]</scope>
    <source>
        <strain evidence="3">Ps006</strain>
    </source>
</reference>
<dbReference type="Proteomes" id="UP000067111">
    <property type="component" value="Unassembled WGS sequence"/>
</dbReference>
<dbReference type="EMBL" id="LRMR01000024">
    <property type="protein sequence ID" value="KWU49501.1"/>
    <property type="molecule type" value="Genomic_DNA"/>
</dbReference>
<dbReference type="InterPro" id="IPR001932">
    <property type="entry name" value="PPM-type_phosphatase-like_dom"/>
</dbReference>
<proteinExistence type="predicted"/>